<dbReference type="GO" id="GO:0009253">
    <property type="term" value="P:peptidoglycan catabolic process"/>
    <property type="evidence" value="ECO:0007669"/>
    <property type="project" value="InterPro"/>
</dbReference>
<organism evidence="3 4">
    <name type="scientific">Succiniclasticum ruminis</name>
    <dbReference type="NCBI Taxonomy" id="40841"/>
    <lineage>
        <taxon>Bacteria</taxon>
        <taxon>Bacillati</taxon>
        <taxon>Bacillota</taxon>
        <taxon>Negativicutes</taxon>
        <taxon>Acidaminococcales</taxon>
        <taxon>Acidaminococcaceae</taxon>
        <taxon>Succiniclasticum</taxon>
    </lineage>
</organism>
<evidence type="ECO:0000256" key="1">
    <source>
        <dbReference type="SAM" id="MobiDB-lite"/>
    </source>
</evidence>
<reference evidence="4" key="1">
    <citation type="submission" date="2016-10" db="EMBL/GenBank/DDBJ databases">
        <authorList>
            <person name="Varghese N."/>
            <person name="Submissions S."/>
        </authorList>
    </citation>
    <scope>NUCLEOTIDE SEQUENCE [LARGE SCALE GENOMIC DNA]</scope>
    <source>
        <strain evidence="4">DSM 11005</strain>
    </source>
</reference>
<evidence type="ECO:0000259" key="2">
    <source>
        <dbReference type="Pfam" id="PF01510"/>
    </source>
</evidence>
<feature type="domain" description="N-acetylmuramoyl-L-alanine amidase" evidence="2">
    <location>
        <begin position="90"/>
        <end position="228"/>
    </location>
</feature>
<accession>A0A1G6MZK0</accession>
<proteinExistence type="predicted"/>
<feature type="compositionally biased region" description="Basic and acidic residues" evidence="1">
    <location>
        <begin position="1"/>
        <end position="17"/>
    </location>
</feature>
<dbReference type="OrthoDB" id="548109at2"/>
<dbReference type="InterPro" id="IPR002502">
    <property type="entry name" value="Amidase_domain"/>
</dbReference>
<evidence type="ECO:0000313" key="4">
    <source>
        <dbReference type="Proteomes" id="UP000198943"/>
    </source>
</evidence>
<dbReference type="Pfam" id="PF01510">
    <property type="entry name" value="Amidase_2"/>
    <property type="match status" value="1"/>
</dbReference>
<dbReference type="AlphaFoldDB" id="A0A1G6MZK0"/>
<keyword evidence="4" id="KW-1185">Reference proteome</keyword>
<dbReference type="Gene3D" id="3.40.80.10">
    <property type="entry name" value="Peptidoglycan recognition protein-like"/>
    <property type="match status" value="1"/>
</dbReference>
<dbReference type="SUPFAM" id="SSF55846">
    <property type="entry name" value="N-acetylmuramoyl-L-alanine amidase-like"/>
    <property type="match status" value="1"/>
</dbReference>
<dbReference type="EMBL" id="FMYW01000011">
    <property type="protein sequence ID" value="SDC60851.1"/>
    <property type="molecule type" value="Genomic_DNA"/>
</dbReference>
<protein>
    <submittedName>
        <fullName evidence="3">N-acetylmuramoyl-L-alanine amidase</fullName>
    </submittedName>
</protein>
<dbReference type="RefSeq" id="WP_093730770.1">
    <property type="nucleotide sequence ID" value="NZ_FMYW01000011.1"/>
</dbReference>
<name>A0A1G6MZK0_9FIRM</name>
<feature type="region of interest" description="Disordered" evidence="1">
    <location>
        <begin position="1"/>
        <end position="47"/>
    </location>
</feature>
<sequence>MKGEIGEHGPNRGEMAGRKTFGSVFPGSLEKMKKGSAKKSASAAAKKKKAAQIKMQALPEKGKGEKKMLVENPVKITETQIKKMAKLARGRITTIYLHWTAGHYGQVFDDYHLCIDQDGTVYATCDDFCERKSHTWMRNGGTIGIALCCGYDATCELPTAICAKAAWSAVGPEDYRDPYEAMVDGGSEPPTEKQIEAVAKVVAILCKELDFPNSSDRVMTHCEIAFRDGYGPGSGDPETKWDLWFLPDNARNNRLTPGGCLIRGKAAYYLWDMKHKKKAA</sequence>
<dbReference type="GO" id="GO:0008745">
    <property type="term" value="F:N-acetylmuramoyl-L-alanine amidase activity"/>
    <property type="evidence" value="ECO:0007669"/>
    <property type="project" value="InterPro"/>
</dbReference>
<dbReference type="InterPro" id="IPR036505">
    <property type="entry name" value="Amidase/PGRP_sf"/>
</dbReference>
<dbReference type="Proteomes" id="UP000198943">
    <property type="component" value="Unassembled WGS sequence"/>
</dbReference>
<gene>
    <name evidence="3" type="ORF">SAMN04487864_11150</name>
</gene>
<evidence type="ECO:0000313" key="3">
    <source>
        <dbReference type="EMBL" id="SDC60851.1"/>
    </source>
</evidence>